<keyword evidence="4" id="KW-1185">Reference proteome</keyword>
<comment type="caution">
    <text evidence="3">The sequence shown here is derived from an EMBL/GenBank/DDBJ whole genome shotgun (WGS) entry which is preliminary data.</text>
</comment>
<evidence type="ECO:0000313" key="3">
    <source>
        <dbReference type="EMBL" id="TNV78953.1"/>
    </source>
</evidence>
<organism evidence="3 4">
    <name type="scientific">Halteria grandinella</name>
    <dbReference type="NCBI Taxonomy" id="5974"/>
    <lineage>
        <taxon>Eukaryota</taxon>
        <taxon>Sar</taxon>
        <taxon>Alveolata</taxon>
        <taxon>Ciliophora</taxon>
        <taxon>Intramacronucleata</taxon>
        <taxon>Spirotrichea</taxon>
        <taxon>Stichotrichia</taxon>
        <taxon>Sporadotrichida</taxon>
        <taxon>Halteriidae</taxon>
        <taxon>Halteria</taxon>
    </lineage>
</organism>
<sequence length="198" mass="23538">METEDALSWVYRERQKCEQRMQEAAELSRLVEEQHQRLNFMVLEKQEAVKAMEISIREQVKQAENRLKIVKESNQQEKESLLKLREEINQERSELMKDYQREEHVYCDMPRQIHPEQSEASSFKPKRKKGVPPRYPHSSNNSFISEDVKLNRRLESLLSIGDQDCNQLDESLIEQDISDIDGNLLKLLNKPQQLKMLR</sequence>
<accession>A0A8J8NPA4</accession>
<dbReference type="EMBL" id="RRYP01009605">
    <property type="protein sequence ID" value="TNV78953.1"/>
    <property type="molecule type" value="Genomic_DNA"/>
</dbReference>
<name>A0A8J8NPA4_HALGN</name>
<gene>
    <name evidence="3" type="ORF">FGO68_gene2847</name>
</gene>
<feature type="region of interest" description="Disordered" evidence="2">
    <location>
        <begin position="114"/>
        <end position="142"/>
    </location>
</feature>
<proteinExistence type="predicted"/>
<evidence type="ECO:0000313" key="4">
    <source>
        <dbReference type="Proteomes" id="UP000785679"/>
    </source>
</evidence>
<evidence type="ECO:0000256" key="2">
    <source>
        <dbReference type="SAM" id="MobiDB-lite"/>
    </source>
</evidence>
<evidence type="ECO:0000256" key="1">
    <source>
        <dbReference type="SAM" id="Coils"/>
    </source>
</evidence>
<protein>
    <submittedName>
        <fullName evidence="3">Uncharacterized protein</fullName>
    </submittedName>
</protein>
<feature type="coiled-coil region" evidence="1">
    <location>
        <begin position="60"/>
        <end position="105"/>
    </location>
</feature>
<dbReference type="Proteomes" id="UP000785679">
    <property type="component" value="Unassembled WGS sequence"/>
</dbReference>
<dbReference type="AlphaFoldDB" id="A0A8J8NPA4"/>
<reference evidence="3" key="1">
    <citation type="submission" date="2019-06" db="EMBL/GenBank/DDBJ databases">
        <authorList>
            <person name="Zheng W."/>
        </authorList>
    </citation>
    <scope>NUCLEOTIDE SEQUENCE</scope>
    <source>
        <strain evidence="3">QDHG01</strain>
    </source>
</reference>
<keyword evidence="1" id="KW-0175">Coiled coil</keyword>